<comment type="caution">
    <text evidence="9">The sequence shown here is derived from an EMBL/GenBank/DDBJ whole genome shotgun (WGS) entry which is preliminary data.</text>
</comment>
<evidence type="ECO:0000256" key="5">
    <source>
        <dbReference type="ARBA" id="ARBA00023124"/>
    </source>
</evidence>
<keyword evidence="5" id="KW-0190">Covalent protein-DNA linkage</keyword>
<keyword evidence="2 8" id="KW-0645">Protease</keyword>
<dbReference type="EC" id="3.4.-.-" evidence="8"/>
<dbReference type="Pfam" id="PF02586">
    <property type="entry name" value="SRAP"/>
    <property type="match status" value="1"/>
</dbReference>
<dbReference type="Proteomes" id="UP000033121">
    <property type="component" value="Unassembled WGS sequence"/>
</dbReference>
<dbReference type="PANTHER" id="PTHR13604:SF0">
    <property type="entry name" value="ABASIC SITE PROCESSING PROTEIN HMCES"/>
    <property type="match status" value="1"/>
</dbReference>
<proteinExistence type="inferred from homology"/>
<dbReference type="RefSeq" id="WP_046369497.1">
    <property type="nucleotide sequence ID" value="NZ_BBWV01000002.1"/>
</dbReference>
<dbReference type="GO" id="GO:0006508">
    <property type="term" value="P:proteolysis"/>
    <property type="evidence" value="ECO:0007669"/>
    <property type="project" value="UniProtKB-KW"/>
</dbReference>
<organism evidence="9 10">
    <name type="scientific">Flavihumibacter petaseus NBRC 106054</name>
    <dbReference type="NCBI Taxonomy" id="1220578"/>
    <lineage>
        <taxon>Bacteria</taxon>
        <taxon>Pseudomonadati</taxon>
        <taxon>Bacteroidota</taxon>
        <taxon>Chitinophagia</taxon>
        <taxon>Chitinophagales</taxon>
        <taxon>Chitinophagaceae</taxon>
        <taxon>Flavihumibacter</taxon>
    </lineage>
</organism>
<keyword evidence="4 8" id="KW-0378">Hydrolase</keyword>
<gene>
    <name evidence="9" type="ORF">FPE01S_02_07570</name>
</gene>
<sequence length="249" mass="29026">MCYYNRLIVPQEQVFDLDGIPVAWEEGSLVSRPLQSGFEYSDWPIIIWSSKRNIPVGIRAHWEFFAPWLKNRQAIEASRQQYTTLNAVGENLFTSKLYKDAVVRRRCLIPSSGFYEWRHFKGEGQKKEQAYPYFVSVRETPVFFMAGLCQGWTDTETGEYLIGFAIVTTKANRLMEYVHNKKKRMPLILPPALAGEWLNPSTAEDKVKELTAFQYPESQMQAYTLVKDFRQQLDPLQQFTYSELPEIVL</sequence>
<keyword evidence="7" id="KW-0456">Lyase</keyword>
<dbReference type="GO" id="GO:0016829">
    <property type="term" value="F:lyase activity"/>
    <property type="evidence" value="ECO:0007669"/>
    <property type="project" value="UniProtKB-KW"/>
</dbReference>
<name>A0A0E9N1Z0_9BACT</name>
<dbReference type="GO" id="GO:0003697">
    <property type="term" value="F:single-stranded DNA binding"/>
    <property type="evidence" value="ECO:0007669"/>
    <property type="project" value="InterPro"/>
</dbReference>
<dbReference type="InterPro" id="IPR036590">
    <property type="entry name" value="SRAP-like"/>
</dbReference>
<dbReference type="OrthoDB" id="9782620at2"/>
<dbReference type="AlphaFoldDB" id="A0A0E9N1Z0"/>
<accession>A0A0E9N1Z0</accession>
<dbReference type="STRING" id="1220578.FPE01S_02_07570"/>
<evidence type="ECO:0000256" key="8">
    <source>
        <dbReference type="RuleBase" id="RU364100"/>
    </source>
</evidence>
<dbReference type="SUPFAM" id="SSF143081">
    <property type="entry name" value="BB1717-like"/>
    <property type="match status" value="1"/>
</dbReference>
<keyword evidence="6" id="KW-0238">DNA-binding</keyword>
<evidence type="ECO:0000256" key="7">
    <source>
        <dbReference type="ARBA" id="ARBA00023239"/>
    </source>
</evidence>
<evidence type="ECO:0000256" key="1">
    <source>
        <dbReference type="ARBA" id="ARBA00008136"/>
    </source>
</evidence>
<evidence type="ECO:0000313" key="10">
    <source>
        <dbReference type="Proteomes" id="UP000033121"/>
    </source>
</evidence>
<evidence type="ECO:0000256" key="2">
    <source>
        <dbReference type="ARBA" id="ARBA00022670"/>
    </source>
</evidence>
<dbReference type="InterPro" id="IPR003738">
    <property type="entry name" value="SRAP"/>
</dbReference>
<dbReference type="GO" id="GO:0106300">
    <property type="term" value="P:protein-DNA covalent cross-linking repair"/>
    <property type="evidence" value="ECO:0007669"/>
    <property type="project" value="InterPro"/>
</dbReference>
<keyword evidence="10" id="KW-1185">Reference proteome</keyword>
<dbReference type="Gene3D" id="3.90.1680.10">
    <property type="entry name" value="SOS response associated peptidase-like"/>
    <property type="match status" value="1"/>
</dbReference>
<dbReference type="GO" id="GO:0008233">
    <property type="term" value="F:peptidase activity"/>
    <property type="evidence" value="ECO:0007669"/>
    <property type="project" value="UniProtKB-KW"/>
</dbReference>
<evidence type="ECO:0000313" key="9">
    <source>
        <dbReference type="EMBL" id="GAO43651.1"/>
    </source>
</evidence>
<keyword evidence="3" id="KW-0227">DNA damage</keyword>
<comment type="similarity">
    <text evidence="1 8">Belongs to the SOS response-associated peptidase family.</text>
</comment>
<evidence type="ECO:0000256" key="6">
    <source>
        <dbReference type="ARBA" id="ARBA00023125"/>
    </source>
</evidence>
<dbReference type="PANTHER" id="PTHR13604">
    <property type="entry name" value="DC12-RELATED"/>
    <property type="match status" value="1"/>
</dbReference>
<evidence type="ECO:0000256" key="3">
    <source>
        <dbReference type="ARBA" id="ARBA00022763"/>
    </source>
</evidence>
<evidence type="ECO:0000256" key="4">
    <source>
        <dbReference type="ARBA" id="ARBA00022801"/>
    </source>
</evidence>
<protein>
    <recommendedName>
        <fullName evidence="8">Abasic site processing protein</fullName>
        <ecNumber evidence="8">3.4.-.-</ecNumber>
    </recommendedName>
</protein>
<dbReference type="EMBL" id="BBWV01000002">
    <property type="protein sequence ID" value="GAO43651.1"/>
    <property type="molecule type" value="Genomic_DNA"/>
</dbReference>
<reference evidence="9 10" key="1">
    <citation type="submission" date="2015-04" db="EMBL/GenBank/DDBJ databases">
        <title>Whole genome shotgun sequence of Flavihumibacter petaseus NBRC 106054.</title>
        <authorList>
            <person name="Miyazawa S."/>
            <person name="Hosoyama A."/>
            <person name="Hashimoto M."/>
            <person name="Noguchi M."/>
            <person name="Tsuchikane K."/>
            <person name="Ohji S."/>
            <person name="Yamazoe A."/>
            <person name="Ichikawa N."/>
            <person name="Kimura A."/>
            <person name="Fujita N."/>
        </authorList>
    </citation>
    <scope>NUCLEOTIDE SEQUENCE [LARGE SCALE GENOMIC DNA]</scope>
    <source>
        <strain evidence="9 10">NBRC 106054</strain>
    </source>
</reference>